<evidence type="ECO:0000256" key="1">
    <source>
        <dbReference type="ARBA" id="ARBA00001633"/>
    </source>
</evidence>
<feature type="domain" description="Indole-3-glycerol phosphate synthase" evidence="10">
    <location>
        <begin position="6"/>
        <end position="257"/>
    </location>
</feature>
<comment type="catalytic activity">
    <reaction evidence="1 8">
        <text>1-(2-carboxyphenylamino)-1-deoxy-D-ribulose 5-phosphate + H(+) = (1S,2R)-1-C-(indol-3-yl)glycerol 3-phosphate + CO2 + H2O</text>
        <dbReference type="Rhea" id="RHEA:23476"/>
        <dbReference type="ChEBI" id="CHEBI:15377"/>
        <dbReference type="ChEBI" id="CHEBI:15378"/>
        <dbReference type="ChEBI" id="CHEBI:16526"/>
        <dbReference type="ChEBI" id="CHEBI:58613"/>
        <dbReference type="ChEBI" id="CHEBI:58866"/>
        <dbReference type="EC" id="4.1.1.48"/>
    </reaction>
</comment>
<dbReference type="PANTHER" id="PTHR22854">
    <property type="entry name" value="TRYPTOPHAN BIOSYNTHESIS PROTEIN"/>
    <property type="match status" value="1"/>
</dbReference>
<evidence type="ECO:0000256" key="9">
    <source>
        <dbReference type="SAM" id="MobiDB-lite"/>
    </source>
</evidence>
<protein>
    <recommendedName>
        <fullName evidence="8">Indole-3-glycerol phosphate synthase</fullName>
        <shortName evidence="8">IGPS</shortName>
        <ecNumber evidence="8">4.1.1.48</ecNumber>
    </recommendedName>
</protein>
<dbReference type="EMBL" id="AP025592">
    <property type="protein sequence ID" value="BDG09387.1"/>
    <property type="molecule type" value="Genomic_DNA"/>
</dbReference>
<evidence type="ECO:0000256" key="6">
    <source>
        <dbReference type="ARBA" id="ARBA00023141"/>
    </source>
</evidence>
<dbReference type="InterPro" id="IPR001468">
    <property type="entry name" value="Indole-3-GlycerolPSynthase_CS"/>
</dbReference>
<dbReference type="RefSeq" id="WP_248341533.1">
    <property type="nucleotide sequence ID" value="NZ_AP025592.1"/>
</dbReference>
<dbReference type="SUPFAM" id="SSF51366">
    <property type="entry name" value="Ribulose-phoshate binding barrel"/>
    <property type="match status" value="1"/>
</dbReference>
<evidence type="ECO:0000313" key="11">
    <source>
        <dbReference type="EMBL" id="BDG09387.1"/>
    </source>
</evidence>
<comment type="similarity">
    <text evidence="8">Belongs to the TrpC family.</text>
</comment>
<dbReference type="InterPro" id="IPR013785">
    <property type="entry name" value="Aldolase_TIM"/>
</dbReference>
<dbReference type="InterPro" id="IPR013798">
    <property type="entry name" value="Indole-3-glycerol_P_synth_dom"/>
</dbReference>
<dbReference type="InterPro" id="IPR045186">
    <property type="entry name" value="Indole-3-glycerol_P_synth"/>
</dbReference>
<evidence type="ECO:0000256" key="4">
    <source>
        <dbReference type="ARBA" id="ARBA00022793"/>
    </source>
</evidence>
<keyword evidence="7 8" id="KW-0456">Lyase</keyword>
<dbReference type="NCBIfam" id="NF001377">
    <property type="entry name" value="PRK00278.2-4"/>
    <property type="match status" value="1"/>
</dbReference>
<keyword evidence="3 8" id="KW-0028">Amino-acid biosynthesis</keyword>
<gene>
    <name evidence="11" type="primary">trpC1</name>
    <name evidence="8" type="synonym">trpC</name>
    <name evidence="11" type="ORF">AMPC_25000</name>
</gene>
<dbReference type="PROSITE" id="PS00614">
    <property type="entry name" value="IGPS"/>
    <property type="match status" value="1"/>
</dbReference>
<keyword evidence="5 8" id="KW-0822">Tryptophan biosynthesis</keyword>
<accession>A0ABM7XBZ1</accession>
<organism evidence="11 12">
    <name type="scientific">Anaeromyxobacter paludicola</name>
    <dbReference type="NCBI Taxonomy" id="2918171"/>
    <lineage>
        <taxon>Bacteria</taxon>
        <taxon>Pseudomonadati</taxon>
        <taxon>Myxococcota</taxon>
        <taxon>Myxococcia</taxon>
        <taxon>Myxococcales</taxon>
        <taxon>Cystobacterineae</taxon>
        <taxon>Anaeromyxobacteraceae</taxon>
        <taxon>Anaeromyxobacter</taxon>
    </lineage>
</organism>
<proteinExistence type="inferred from homology"/>
<dbReference type="EC" id="4.1.1.48" evidence="8"/>
<evidence type="ECO:0000256" key="3">
    <source>
        <dbReference type="ARBA" id="ARBA00022605"/>
    </source>
</evidence>
<evidence type="ECO:0000256" key="5">
    <source>
        <dbReference type="ARBA" id="ARBA00022822"/>
    </source>
</evidence>
<evidence type="ECO:0000313" key="12">
    <source>
        <dbReference type="Proteomes" id="UP001162734"/>
    </source>
</evidence>
<reference evidence="12" key="1">
    <citation type="journal article" date="2022" name="Int. J. Syst. Evol. Microbiol.">
        <title>Anaeromyxobacter oryzae sp. nov., Anaeromyxobacter diazotrophicus sp. nov. and Anaeromyxobacter paludicola sp. nov., isolated from paddy soils.</title>
        <authorList>
            <person name="Itoh H."/>
            <person name="Xu Z."/>
            <person name="Mise K."/>
            <person name="Masuda Y."/>
            <person name="Ushijima N."/>
            <person name="Hayakawa C."/>
            <person name="Shiratori Y."/>
            <person name="Senoo K."/>
        </authorList>
    </citation>
    <scope>NUCLEOTIDE SEQUENCE [LARGE SCALE GENOMIC DNA]</scope>
    <source>
        <strain evidence="12">Red630</strain>
    </source>
</reference>
<sequence length="260" mass="27182">MSFLGEILCRKAAEVEERRRKTSERELITRASDLPPPRSLAEALSPRGGPVRVVAEVKRASPSAGEIAAALDAPAQAARYAAGGAAAVSILTDGPGFGGALEDLAGARRQVALPLLRKDFVIDRYQLLEARVAGADAALLIAAALSEDGLAGLVEDCAALQLTPLVEVHDEWEVEAALAAGAQVVGVNNRNLKTMKVDLSVSERLLPMLPETVKAVAESGVRTAEDVRRLRAAGAANFLVGEALVRAADPAALLKELMEA</sequence>
<keyword evidence="6 8" id="KW-0057">Aromatic amino acid biosynthesis</keyword>
<keyword evidence="12" id="KW-1185">Reference proteome</keyword>
<evidence type="ECO:0000256" key="2">
    <source>
        <dbReference type="ARBA" id="ARBA00004696"/>
    </source>
</evidence>
<evidence type="ECO:0000259" key="10">
    <source>
        <dbReference type="Pfam" id="PF00218"/>
    </source>
</evidence>
<dbReference type="PANTHER" id="PTHR22854:SF2">
    <property type="entry name" value="INDOLE-3-GLYCEROL-PHOSPHATE SYNTHASE"/>
    <property type="match status" value="1"/>
</dbReference>
<dbReference type="HAMAP" id="MF_00134_B">
    <property type="entry name" value="IGPS_B"/>
    <property type="match status" value="1"/>
</dbReference>
<evidence type="ECO:0000256" key="7">
    <source>
        <dbReference type="ARBA" id="ARBA00023239"/>
    </source>
</evidence>
<dbReference type="Gene3D" id="3.20.20.70">
    <property type="entry name" value="Aldolase class I"/>
    <property type="match status" value="1"/>
</dbReference>
<name>A0ABM7XBZ1_9BACT</name>
<keyword evidence="4 8" id="KW-0210">Decarboxylase</keyword>
<feature type="compositionally biased region" description="Basic and acidic residues" evidence="9">
    <location>
        <begin position="19"/>
        <end position="28"/>
    </location>
</feature>
<dbReference type="Pfam" id="PF00218">
    <property type="entry name" value="IGPS"/>
    <property type="match status" value="1"/>
</dbReference>
<dbReference type="Proteomes" id="UP001162734">
    <property type="component" value="Chromosome"/>
</dbReference>
<comment type="pathway">
    <text evidence="2 8">Amino-acid biosynthesis; L-tryptophan biosynthesis; L-tryptophan from chorismate: step 4/5.</text>
</comment>
<feature type="region of interest" description="Disordered" evidence="9">
    <location>
        <begin position="19"/>
        <end position="45"/>
    </location>
</feature>
<evidence type="ECO:0000256" key="8">
    <source>
        <dbReference type="HAMAP-Rule" id="MF_00134"/>
    </source>
</evidence>
<dbReference type="CDD" id="cd00331">
    <property type="entry name" value="IGPS"/>
    <property type="match status" value="1"/>
</dbReference>
<dbReference type="InterPro" id="IPR011060">
    <property type="entry name" value="RibuloseP-bd_barrel"/>
</dbReference>